<dbReference type="PROSITE" id="PS51192">
    <property type="entry name" value="HELICASE_ATP_BIND_1"/>
    <property type="match status" value="1"/>
</dbReference>
<feature type="region of interest" description="Disordered" evidence="7">
    <location>
        <begin position="182"/>
        <end position="210"/>
    </location>
</feature>
<feature type="compositionally biased region" description="Basic residues" evidence="7">
    <location>
        <begin position="1110"/>
        <end position="1120"/>
    </location>
</feature>
<evidence type="ECO:0000259" key="8">
    <source>
        <dbReference type="PROSITE" id="PS51192"/>
    </source>
</evidence>
<evidence type="ECO:0000256" key="3">
    <source>
        <dbReference type="ARBA" id="ARBA00022801"/>
    </source>
</evidence>
<evidence type="ECO:0000313" key="9">
    <source>
        <dbReference type="EMBL" id="KAH0907905.1"/>
    </source>
</evidence>
<dbReference type="CDD" id="cd17917">
    <property type="entry name" value="DEXHc_RHA-like"/>
    <property type="match status" value="1"/>
</dbReference>
<dbReference type="Pfam" id="PF21010">
    <property type="entry name" value="HA2_C"/>
    <property type="match status" value="1"/>
</dbReference>
<keyword evidence="2" id="KW-0547">Nucleotide-binding</keyword>
<dbReference type="InterPro" id="IPR059023">
    <property type="entry name" value="RNA_hel_CTD"/>
</dbReference>
<dbReference type="InterPro" id="IPR014720">
    <property type="entry name" value="dsRBD_dom"/>
</dbReference>
<dbReference type="Pfam" id="PF07717">
    <property type="entry name" value="OB_NTP_bind"/>
    <property type="match status" value="1"/>
</dbReference>
<protein>
    <recommendedName>
        <fullName evidence="1">RNA helicase</fullName>
        <ecNumber evidence="1">3.6.4.13</ecNumber>
    </recommendedName>
</protein>
<evidence type="ECO:0000256" key="5">
    <source>
        <dbReference type="ARBA" id="ARBA00022840"/>
    </source>
</evidence>
<dbReference type="InterPro" id="IPR048333">
    <property type="entry name" value="HA2_WH"/>
</dbReference>
<proteinExistence type="predicted"/>
<accession>A0ABQ8BSV1</accession>
<dbReference type="InterPro" id="IPR014001">
    <property type="entry name" value="Helicase_ATP-bd"/>
</dbReference>
<evidence type="ECO:0000313" key="10">
    <source>
        <dbReference type="Proteomes" id="UP000824890"/>
    </source>
</evidence>
<evidence type="ECO:0000256" key="1">
    <source>
        <dbReference type="ARBA" id="ARBA00012552"/>
    </source>
</evidence>
<dbReference type="InterPro" id="IPR011545">
    <property type="entry name" value="DEAD/DEAH_box_helicase_dom"/>
</dbReference>
<dbReference type="EMBL" id="JAGKQM010000010">
    <property type="protein sequence ID" value="KAH0907905.1"/>
    <property type="molecule type" value="Genomic_DNA"/>
</dbReference>
<feature type="region of interest" description="Disordered" evidence="7">
    <location>
        <begin position="1083"/>
        <end position="1120"/>
    </location>
</feature>
<dbReference type="SUPFAM" id="SSF52540">
    <property type="entry name" value="P-loop containing nucleoside triphosphate hydrolases"/>
    <property type="match status" value="1"/>
</dbReference>
<dbReference type="SUPFAM" id="SSF54768">
    <property type="entry name" value="dsRNA-binding domain-like"/>
    <property type="match status" value="1"/>
</dbReference>
<dbReference type="EC" id="3.6.4.13" evidence="1"/>
<evidence type="ECO:0000256" key="6">
    <source>
        <dbReference type="ARBA" id="ARBA00047984"/>
    </source>
</evidence>
<comment type="catalytic activity">
    <reaction evidence="6">
        <text>ATP + H2O = ADP + phosphate + H(+)</text>
        <dbReference type="Rhea" id="RHEA:13065"/>
        <dbReference type="ChEBI" id="CHEBI:15377"/>
        <dbReference type="ChEBI" id="CHEBI:15378"/>
        <dbReference type="ChEBI" id="CHEBI:30616"/>
        <dbReference type="ChEBI" id="CHEBI:43474"/>
        <dbReference type="ChEBI" id="CHEBI:456216"/>
        <dbReference type="EC" id="3.6.4.13"/>
    </reaction>
</comment>
<comment type="caution">
    <text evidence="9">The sequence shown here is derived from an EMBL/GenBank/DDBJ whole genome shotgun (WGS) entry which is preliminary data.</text>
</comment>
<feature type="region of interest" description="Disordered" evidence="7">
    <location>
        <begin position="998"/>
        <end position="1017"/>
    </location>
</feature>
<dbReference type="CDD" id="cd18791">
    <property type="entry name" value="SF2_C_RHA"/>
    <property type="match status" value="1"/>
</dbReference>
<dbReference type="SMART" id="SM00358">
    <property type="entry name" value="DSRM"/>
    <property type="match status" value="1"/>
</dbReference>
<dbReference type="InterPro" id="IPR007502">
    <property type="entry name" value="Helicase-assoc_dom"/>
</dbReference>
<dbReference type="SMART" id="SM00487">
    <property type="entry name" value="DEXDc"/>
    <property type="match status" value="1"/>
</dbReference>
<evidence type="ECO:0000256" key="7">
    <source>
        <dbReference type="SAM" id="MobiDB-lite"/>
    </source>
</evidence>
<keyword evidence="3" id="KW-0378">Hydrolase</keyword>
<dbReference type="Pfam" id="PF26026">
    <property type="entry name" value="RNA_hel_CTD"/>
    <property type="match status" value="1"/>
</dbReference>
<dbReference type="Gene3D" id="1.20.120.1080">
    <property type="match status" value="1"/>
</dbReference>
<sequence>MRFTKRISFFLWQATKLPTRSLPRNPSLCRSYHIVGAPISSGDVVKGLSYGQICRRFIGYTAEQFSDDEYECEFEEHKASSSVANVDEWKWKLGILLANDSEREIVSRDKRDRRDYEQISNLAKRMGLYSEIYGKVVVASKVPLPNYRPDLDDKRPQREVVLPLSLQRRVEGLLQEHLDRQQLNSGKANESEADSQPPKQTEELPDESSDAFLDGSVMEKVLQRRSMRMRNMQRAWQESPEGRTMLEFRKSLPSFKDKERLLQAIARNQVIVVSGETGCGKTTQLPQYILESEIESGRGAFCNIICTQPRRISAMAVAERVSAERGEPLGETVGFKVRLEGMRGKNTQLLFCTSGILLRRLLSDRNLNGITHVFVDEIHERGMNEDFLIIVLKELLPRRPDLRLVLMSATLNAELFSNYFGGAPTIHIPGFTHPVKAHFLEDVLEMTGYKLTSFNQVDDYGQEKTWKTQKQLMPRKRKNQITSLVEEALSKSTFESYSSRTRDSLSSWMPDCVGFNLIEAVLCHICRKERPGAVLVFLTGWDDISSLRDQIKAHPLLGDPNRVLLLMCHGSMATAEQRLIFERAPPNIRKIVLATNMAEASITINDRRGRAGRLLPGECYHLYPKCVYEAFSEYQLPELLRTPLNSLCLQIKSLQVESIAGFLSAALQAPEPLTVQNAIGFLKMIGALDEKENLTDLGKLLSILPVDPKLGKMLIMGAIFHCFDPILTIVSGLSVRDPFLLPQEKKDLALSAKLRFSAKDYSDHMALVRAFEGWKNAEREGSAYEYCWRNFLSAQTLQAIHSLRKQFNYILKEAGLVHDDSALNNKLSHNQSLVRAVICSGLFPGIASVVHRETSMSFKTMDDGQVSLYANSVNSRFPTIPYPWLVFGEKVKVNAVLIRDSTGVPDSSLILFGGALSTGVQVGHLKMLDGYIDFFMDPNLADSYVKLKEELNKLLQKKANPSVDIHKEGKYLMLAVQELVAGDQCEGRFVFGRDTKRATSQPQLAGENNKLSKDGTNPKSLLQTLLMRAGHSPPKYKTKHLKTNEFRALVEFKGMQFVGKPQRNKTLAEKDAAVEALAWLTHTSDNSTDQYSGDADSPPDVTDNMLKLLGGKRRRRSKGK</sequence>
<dbReference type="InterPro" id="IPR027417">
    <property type="entry name" value="P-loop_NTPase"/>
</dbReference>
<dbReference type="PANTHER" id="PTHR18934">
    <property type="entry name" value="ATP-DEPENDENT RNA HELICASE"/>
    <property type="match status" value="1"/>
</dbReference>
<keyword evidence="5" id="KW-0067">ATP-binding</keyword>
<reference evidence="9 10" key="1">
    <citation type="submission" date="2021-05" db="EMBL/GenBank/DDBJ databases">
        <title>Genome Assembly of Synthetic Allotetraploid Brassica napus Reveals Homoeologous Exchanges between Subgenomes.</title>
        <authorList>
            <person name="Davis J.T."/>
        </authorList>
    </citation>
    <scope>NUCLEOTIDE SEQUENCE [LARGE SCALE GENOMIC DNA]</scope>
    <source>
        <strain evidence="10">cv. Da-Ae</strain>
        <tissue evidence="9">Seedling</tissue>
    </source>
</reference>
<dbReference type="Pfam" id="PF00035">
    <property type="entry name" value="dsrm"/>
    <property type="match status" value="1"/>
</dbReference>
<dbReference type="SMART" id="SM00847">
    <property type="entry name" value="HA2"/>
    <property type="match status" value="1"/>
</dbReference>
<evidence type="ECO:0000256" key="4">
    <source>
        <dbReference type="ARBA" id="ARBA00022806"/>
    </source>
</evidence>
<keyword evidence="4" id="KW-0347">Helicase</keyword>
<organism evidence="9 10">
    <name type="scientific">Brassica napus</name>
    <name type="common">Rape</name>
    <dbReference type="NCBI Taxonomy" id="3708"/>
    <lineage>
        <taxon>Eukaryota</taxon>
        <taxon>Viridiplantae</taxon>
        <taxon>Streptophyta</taxon>
        <taxon>Embryophyta</taxon>
        <taxon>Tracheophyta</taxon>
        <taxon>Spermatophyta</taxon>
        <taxon>Magnoliopsida</taxon>
        <taxon>eudicotyledons</taxon>
        <taxon>Gunneridae</taxon>
        <taxon>Pentapetalae</taxon>
        <taxon>rosids</taxon>
        <taxon>malvids</taxon>
        <taxon>Brassicales</taxon>
        <taxon>Brassicaceae</taxon>
        <taxon>Brassiceae</taxon>
        <taxon>Brassica</taxon>
    </lineage>
</organism>
<dbReference type="Gene3D" id="3.40.50.300">
    <property type="entry name" value="P-loop containing nucleotide triphosphate hydrolases"/>
    <property type="match status" value="2"/>
</dbReference>
<keyword evidence="10" id="KW-1185">Reference proteome</keyword>
<feature type="domain" description="Helicase ATP-binding" evidence="8">
    <location>
        <begin position="262"/>
        <end position="429"/>
    </location>
</feature>
<dbReference type="Proteomes" id="UP000824890">
    <property type="component" value="Unassembled WGS sequence"/>
</dbReference>
<dbReference type="Gene3D" id="3.30.160.20">
    <property type="match status" value="1"/>
</dbReference>
<dbReference type="InterPro" id="IPR011709">
    <property type="entry name" value="DEAD-box_helicase_OB_fold"/>
</dbReference>
<evidence type="ECO:0000256" key="2">
    <source>
        <dbReference type="ARBA" id="ARBA00022741"/>
    </source>
</evidence>
<dbReference type="PANTHER" id="PTHR18934:SF103">
    <property type="entry name" value="RNA HELICASE"/>
    <property type="match status" value="1"/>
</dbReference>
<dbReference type="Pfam" id="PF00270">
    <property type="entry name" value="DEAD"/>
    <property type="match status" value="1"/>
</dbReference>
<dbReference type="Pfam" id="PF04408">
    <property type="entry name" value="WHD_HA2"/>
    <property type="match status" value="1"/>
</dbReference>
<gene>
    <name evidence="9" type="ORF">HID58_039732</name>
</gene>
<name>A0ABQ8BSV1_BRANA</name>